<keyword evidence="3" id="KW-1185">Reference proteome</keyword>
<dbReference type="EMBL" id="CP126652">
    <property type="protein sequence ID" value="WJZ87712.1"/>
    <property type="molecule type" value="Genomic_DNA"/>
</dbReference>
<organism evidence="2 3">
    <name type="scientific">Vitis vinifera</name>
    <name type="common">Grape</name>
    <dbReference type="NCBI Taxonomy" id="29760"/>
    <lineage>
        <taxon>Eukaryota</taxon>
        <taxon>Viridiplantae</taxon>
        <taxon>Streptophyta</taxon>
        <taxon>Embryophyta</taxon>
        <taxon>Tracheophyta</taxon>
        <taxon>Spermatophyta</taxon>
        <taxon>Magnoliopsida</taxon>
        <taxon>eudicotyledons</taxon>
        <taxon>Gunneridae</taxon>
        <taxon>Pentapetalae</taxon>
        <taxon>rosids</taxon>
        <taxon>Vitales</taxon>
        <taxon>Vitaceae</taxon>
        <taxon>Viteae</taxon>
        <taxon>Vitis</taxon>
    </lineage>
</organism>
<proteinExistence type="predicted"/>
<name>A0ABY9BYD1_VITVI</name>
<evidence type="ECO:0000259" key="1">
    <source>
        <dbReference type="Pfam" id="PF07727"/>
    </source>
</evidence>
<protein>
    <recommendedName>
        <fullName evidence="1">Reverse transcriptase Ty1/copia-type domain-containing protein</fullName>
    </recommendedName>
</protein>
<dbReference type="Pfam" id="PF07727">
    <property type="entry name" value="RVT_2"/>
    <property type="match status" value="1"/>
</dbReference>
<dbReference type="InterPro" id="IPR013103">
    <property type="entry name" value="RVT_2"/>
</dbReference>
<sequence length="113" mass="12645">MLTTSTSPTMPSNNYDTPWYMDSGATHHFTLEFGNLTDPCVFTGQAQTDGSLERYKVRLVAKGFQQTLGLDDFETFSPVVKPTTIRIVLSFALSLQWPIKQLDVHNAFLNGDL</sequence>
<dbReference type="Proteomes" id="UP001227230">
    <property type="component" value="Chromosome 5"/>
</dbReference>
<gene>
    <name evidence="2" type="ORF">VitviT2T_007075</name>
</gene>
<evidence type="ECO:0000313" key="3">
    <source>
        <dbReference type="Proteomes" id="UP001227230"/>
    </source>
</evidence>
<feature type="domain" description="Reverse transcriptase Ty1/copia-type" evidence="1">
    <location>
        <begin position="41"/>
        <end position="113"/>
    </location>
</feature>
<evidence type="ECO:0000313" key="2">
    <source>
        <dbReference type="EMBL" id="WJZ87712.1"/>
    </source>
</evidence>
<reference evidence="2 3" key="1">
    <citation type="journal article" date="2023" name="Hortic Res">
        <title>The complete reference genome for grapevine (Vitis vinifera L.) genetics and breeding.</title>
        <authorList>
            <person name="Shi X."/>
            <person name="Cao S."/>
            <person name="Wang X."/>
            <person name="Huang S."/>
            <person name="Wang Y."/>
            <person name="Liu Z."/>
            <person name="Liu W."/>
            <person name="Leng X."/>
            <person name="Peng Y."/>
            <person name="Wang N."/>
            <person name="Wang Y."/>
            <person name="Ma Z."/>
            <person name="Xu X."/>
            <person name="Zhang F."/>
            <person name="Xue H."/>
            <person name="Zhong H."/>
            <person name="Wang Y."/>
            <person name="Zhang K."/>
            <person name="Velt A."/>
            <person name="Avia K."/>
            <person name="Holtgrawe D."/>
            <person name="Grimplet J."/>
            <person name="Matus J.T."/>
            <person name="Ware D."/>
            <person name="Wu X."/>
            <person name="Wang H."/>
            <person name="Liu C."/>
            <person name="Fang Y."/>
            <person name="Rustenholz C."/>
            <person name="Cheng Z."/>
            <person name="Xiao H."/>
            <person name="Zhou Y."/>
        </authorList>
    </citation>
    <scope>NUCLEOTIDE SEQUENCE [LARGE SCALE GENOMIC DNA]</scope>
    <source>
        <strain evidence="3">cv. Pinot noir / PN40024</strain>
        <tissue evidence="2">Leaf</tissue>
    </source>
</reference>
<accession>A0ABY9BYD1</accession>